<dbReference type="InterPro" id="IPR036505">
    <property type="entry name" value="Amidase/PGRP_sf"/>
</dbReference>
<dbReference type="SUPFAM" id="SSF55846">
    <property type="entry name" value="N-acetylmuramoyl-L-alanine amidase-like"/>
    <property type="match status" value="1"/>
</dbReference>
<evidence type="ECO:0008006" key="3">
    <source>
        <dbReference type="Google" id="ProtNLM"/>
    </source>
</evidence>
<dbReference type="AlphaFoldDB" id="S5UVY1"/>
<dbReference type="Gene3D" id="3.40.80.10">
    <property type="entry name" value="Peptidoglycan recognition protein-like"/>
    <property type="match status" value="1"/>
</dbReference>
<accession>S5UVY1</accession>
<proteinExistence type="predicted"/>
<dbReference type="PATRIC" id="fig|1214242.5.peg.3236"/>
<dbReference type="KEGG" id="sci:B446_15790"/>
<reference evidence="1 2" key="2">
    <citation type="journal article" date="2013" name="J. Biotechnol.">
        <title>Complete genome sequence of the kirromycin producer Streptomyces collinus Tu 365 consisting of a linear chromosome and two linear plasmids.</title>
        <authorList>
            <person name="Ruckert C."/>
            <person name="Szczepanowski R."/>
            <person name="Albersmeier A."/>
            <person name="Goesmann A."/>
            <person name="Iftime D."/>
            <person name="Musiol E.M."/>
            <person name="Blin K."/>
            <person name="Wohlleben W."/>
            <person name="Puhler A."/>
            <person name="Kalinowski J."/>
            <person name="Weber T."/>
        </authorList>
    </citation>
    <scope>NUCLEOTIDE SEQUENCE [LARGE SCALE GENOMIC DNA]</scope>
    <source>
        <strain evidence="2">DSM 40733 / Tue 365</strain>
    </source>
</reference>
<reference evidence="2" key="1">
    <citation type="submission" date="2012-10" db="EMBL/GenBank/DDBJ databases">
        <title>The complete genome sequence of Streptomyces collinus Tu 365.</title>
        <authorList>
            <person name="Ruckert C."/>
            <person name="Szczepanowski R."/>
            <person name="Goesmann A."/>
            <person name="Pross E.K."/>
            <person name="Musiol E.M."/>
            <person name="Blin K."/>
            <person name="Wohlleben W."/>
            <person name="Puhler A."/>
            <person name="Weber T."/>
            <person name="Kalinowski J."/>
        </authorList>
    </citation>
    <scope>NUCLEOTIDE SEQUENCE [LARGE SCALE GENOMIC DNA]</scope>
    <source>
        <strain evidence="2">DSM 40733 / Tue 365</strain>
    </source>
</reference>
<evidence type="ECO:0000313" key="2">
    <source>
        <dbReference type="Proteomes" id="UP000015423"/>
    </source>
</evidence>
<dbReference type="GO" id="GO:0009253">
    <property type="term" value="P:peptidoglycan catabolic process"/>
    <property type="evidence" value="ECO:0007669"/>
    <property type="project" value="InterPro"/>
</dbReference>
<keyword evidence="2" id="KW-1185">Reference proteome</keyword>
<name>S5UVY1_STRC3</name>
<dbReference type="EMBL" id="CP006259">
    <property type="protein sequence ID" value="AGS69976.1"/>
    <property type="molecule type" value="Genomic_DNA"/>
</dbReference>
<dbReference type="GO" id="GO:0008745">
    <property type="term" value="F:N-acetylmuramoyl-L-alanine amidase activity"/>
    <property type="evidence" value="ECO:0007669"/>
    <property type="project" value="InterPro"/>
</dbReference>
<gene>
    <name evidence="1" type="ORF">B446_15790</name>
</gene>
<evidence type="ECO:0000313" key="1">
    <source>
        <dbReference type="EMBL" id="AGS69976.1"/>
    </source>
</evidence>
<protein>
    <recommendedName>
        <fullName evidence="3">Hydrolase</fullName>
    </recommendedName>
</protein>
<dbReference type="Proteomes" id="UP000015423">
    <property type="component" value="Chromosome"/>
</dbReference>
<dbReference type="STRING" id="1214242.B446_15790"/>
<dbReference type="HOGENOM" id="CLU_2792050_0_0_11"/>
<sequence length="68" mass="7114">MAVPRLRASSVIRSSHRYRVGSTGRRDTGHAFLVDLCGTLYEGRPGVAAKAVPGARTPGPAPAARASR</sequence>
<organism evidence="1 2">
    <name type="scientific">Streptomyces collinus (strain DSM 40733 / Tue 365)</name>
    <dbReference type="NCBI Taxonomy" id="1214242"/>
    <lineage>
        <taxon>Bacteria</taxon>
        <taxon>Bacillati</taxon>
        <taxon>Actinomycetota</taxon>
        <taxon>Actinomycetes</taxon>
        <taxon>Kitasatosporales</taxon>
        <taxon>Streptomycetaceae</taxon>
        <taxon>Streptomyces</taxon>
    </lineage>
</organism>